<gene>
    <name evidence="1" type="ORF">G6F64_003269</name>
</gene>
<accession>A0A9P7BUL0</accession>
<dbReference type="PANTHER" id="PTHR28265">
    <property type="entry name" value="MAINTENANCE OF TELOMERE CAPPING PROTEIN 1"/>
    <property type="match status" value="1"/>
</dbReference>
<organism evidence="1 2">
    <name type="scientific">Rhizopus oryzae</name>
    <name type="common">Mucormycosis agent</name>
    <name type="synonym">Rhizopus arrhizus var. delemar</name>
    <dbReference type="NCBI Taxonomy" id="64495"/>
    <lineage>
        <taxon>Eukaryota</taxon>
        <taxon>Fungi</taxon>
        <taxon>Fungi incertae sedis</taxon>
        <taxon>Mucoromycota</taxon>
        <taxon>Mucoromycotina</taxon>
        <taxon>Mucoromycetes</taxon>
        <taxon>Mucorales</taxon>
        <taxon>Mucorineae</taxon>
        <taxon>Rhizopodaceae</taxon>
        <taxon>Rhizopus</taxon>
    </lineage>
</organism>
<comment type="caution">
    <text evidence="1">The sequence shown here is derived from an EMBL/GenBank/DDBJ whole genome shotgun (WGS) entry which is preliminary data.</text>
</comment>
<reference evidence="1" key="1">
    <citation type="journal article" date="2020" name="Microb. Genom.">
        <title>Genetic diversity of clinical and environmental Mucorales isolates obtained from an investigation of mucormycosis cases among solid organ transplant recipients.</title>
        <authorList>
            <person name="Nguyen M.H."/>
            <person name="Kaul D."/>
            <person name="Muto C."/>
            <person name="Cheng S.J."/>
            <person name="Richter R.A."/>
            <person name="Bruno V.M."/>
            <person name="Liu G."/>
            <person name="Beyhan S."/>
            <person name="Sundermann A.J."/>
            <person name="Mounaud S."/>
            <person name="Pasculle A.W."/>
            <person name="Nierman W.C."/>
            <person name="Driscoll E."/>
            <person name="Cumbie R."/>
            <person name="Clancy C.J."/>
            <person name="Dupont C.L."/>
        </authorList>
    </citation>
    <scope>NUCLEOTIDE SEQUENCE</scope>
    <source>
        <strain evidence="1">GL11</strain>
    </source>
</reference>
<dbReference type="PANTHER" id="PTHR28265:SF1">
    <property type="entry name" value="MAINTENANCE OF TELOMERE CAPPING PROTEIN 1"/>
    <property type="match status" value="1"/>
</dbReference>
<dbReference type="EMBL" id="JAANQT010000314">
    <property type="protein sequence ID" value="KAG1312128.1"/>
    <property type="molecule type" value="Genomic_DNA"/>
</dbReference>
<keyword evidence="2" id="KW-1185">Reference proteome</keyword>
<name>A0A9P7BUL0_RHIOR</name>
<evidence type="ECO:0008006" key="3">
    <source>
        <dbReference type="Google" id="ProtNLM"/>
    </source>
</evidence>
<evidence type="ECO:0000313" key="1">
    <source>
        <dbReference type="EMBL" id="KAG1312128.1"/>
    </source>
</evidence>
<dbReference type="Proteomes" id="UP000716291">
    <property type="component" value="Unassembled WGS sequence"/>
</dbReference>
<protein>
    <recommendedName>
        <fullName evidence="3">Maintenance of telomere capping protein 1</fullName>
    </recommendedName>
</protein>
<dbReference type="OrthoDB" id="5594977at2759"/>
<dbReference type="Pfam" id="PF10310">
    <property type="entry name" value="DUF5427"/>
    <property type="match status" value="1"/>
</dbReference>
<proteinExistence type="predicted"/>
<dbReference type="InterPro" id="IPR018814">
    <property type="entry name" value="DUF5427"/>
</dbReference>
<sequence>MTIIENKSSLSEAEKFLESLNLTQKGETDGVAADSTEIMSFLDELSNYPPAIDISSQKEKRKAKKKDVSVQNASSETSSWMSWGNSFWNQASAAVKTTTNQINLSVAGSEKLRVKTLKDLANKENMERLGTRLRSLTTTILDTVTPPISDHEFVEIWLSYKMTGYTGLESLVHRAFLRAMEYTEFGKVVVRNPDQIDSKLYHKKSLNIFTSLPDEIKLAKASLDDLLERYYKAGVQEQKTVYTPQAGAVPAIYCPLFMTIQPIKMSMQTIDIEDTEEQQLAFIILMADPTHNLKFSTYSQTIPLYWLDTSHEDSEWVEDKMMEIIRMAVTTIAQDYVWARSPLEDV</sequence>
<evidence type="ECO:0000313" key="2">
    <source>
        <dbReference type="Proteomes" id="UP000716291"/>
    </source>
</evidence>
<dbReference type="AlphaFoldDB" id="A0A9P7BUL0"/>